<keyword evidence="6" id="KW-1185">Reference proteome</keyword>
<dbReference type="InterPro" id="IPR000014">
    <property type="entry name" value="PAS"/>
</dbReference>
<dbReference type="SUPFAM" id="SSF55785">
    <property type="entry name" value="PYP-like sensor domain (PAS domain)"/>
    <property type="match status" value="2"/>
</dbReference>
<sequence length="869" mass="92895">MSLPLAFGVDFLFGSIAVMLALARLGTGAGLVVALVGGAYTWLLWGHPYALLIFLAEAAAVGWHRDRARRRGLATPPLAVSAALYWLLLGVPLALLAHRFALGLGWIPTLLIVAKQSLNGILNAALADLVLVGGALLTRQKSALSLRQVLFGVLLAALLIPSILLNAWENRGLKDRLEAAQATSLRLFGELAVHQLLVDSQGRGADPAAREAQLAVMRSALVENLPPSFDPQLRLEPGPAPVPQPPAGTTPSPFSRVFGSLAKPGQVIPTAVPGLVLILPSGRYPSRVGLWRTAVYRLELPVQAPPARGGPGAGGAADAPPEDFSLVMQWRAAPLVDQVQGVATRLLVLLLGVTLLGLVVAAGLSLRIVRPLRQLAAGSRALPAAIRGDRPWPAPVPGLLAETGELADAVAEMAGSLAASFRALREERDQREALNLVLAEQEERYRTLYETMAEGVVYHGADGVITDANPAAQRLLGLSLEALRGRDPLDPRWQAIREDGLPYLGEEHPAMVALRTGQAQAGAVIGILNPQTNDTRWLLVHAHPQVRPGESSPYRVFTSFADITRLKRTEHRLRAILEVLPHGIAEVDPLTRRLLWCSGSMLRLFGYGPTQWQGLKVEDLHPVESLPRVLAEFERMARADLAPALDLPCRRRDGSLFYCKVSPGLASLGTETILIAFFTDVTAEFQARLALTRYNAQLEDLVDAISLPLPLAQQVGTLLSLGCRRLGLGAAVLVMMDEERGHRVLFAAPDDTQDGVARGLERAFLDEALTHPGSPVVLGPERLPGAALAAGLRSCVALAFAGPRADGRTDSLVLSLWGPGPTLDLGGPGHQLIRLIAQQIAAVRYQEQIQRDLMQAKGEGNAHTGGSQS</sequence>
<dbReference type="Pfam" id="PF13426">
    <property type="entry name" value="PAS_9"/>
    <property type="match status" value="1"/>
</dbReference>
<organism evidence="5 6">
    <name type="scientific">Candidatus Thiodictyon syntrophicum</name>
    <dbReference type="NCBI Taxonomy" id="1166950"/>
    <lineage>
        <taxon>Bacteria</taxon>
        <taxon>Pseudomonadati</taxon>
        <taxon>Pseudomonadota</taxon>
        <taxon>Gammaproteobacteria</taxon>
        <taxon>Chromatiales</taxon>
        <taxon>Chromatiaceae</taxon>
        <taxon>Thiodictyon</taxon>
    </lineage>
</organism>
<evidence type="ECO:0000259" key="3">
    <source>
        <dbReference type="PROSITE" id="PS50112"/>
    </source>
</evidence>
<keyword evidence="2" id="KW-0472">Membrane</keyword>
<keyword evidence="2" id="KW-0812">Transmembrane</keyword>
<protein>
    <recommendedName>
        <fullName evidence="7">PAS domain-containing protein</fullName>
    </recommendedName>
</protein>
<feature type="transmembrane region" description="Helical" evidence="2">
    <location>
        <begin position="346"/>
        <end position="366"/>
    </location>
</feature>
<reference evidence="5 6" key="1">
    <citation type="submission" date="2017-03" db="EMBL/GenBank/DDBJ databases">
        <title>Complete genome sequence of Candidatus 'Thiodictyon syntrophicum' sp. nov. strain Cad16T, a photolithoautotroph purple sulfur bacterium isolated from an alpine meromictic lake.</title>
        <authorList>
            <person name="Luedin S.M."/>
            <person name="Pothier J.F."/>
            <person name="Danza F."/>
            <person name="Storelli N."/>
            <person name="Wittwer M."/>
            <person name="Tonolla M."/>
        </authorList>
    </citation>
    <scope>NUCLEOTIDE SEQUENCE [LARGE SCALE GENOMIC DNA]</scope>
    <source>
        <strain evidence="5 6">Cad16T</strain>
    </source>
</reference>
<dbReference type="InterPro" id="IPR035965">
    <property type="entry name" value="PAS-like_dom_sf"/>
</dbReference>
<dbReference type="AlphaFoldDB" id="A0A2K8UCT4"/>
<dbReference type="Pfam" id="PF13188">
    <property type="entry name" value="PAS_8"/>
    <property type="match status" value="1"/>
</dbReference>
<evidence type="ECO:0000313" key="6">
    <source>
        <dbReference type="Proteomes" id="UP000232638"/>
    </source>
</evidence>
<feature type="transmembrane region" description="Helical" evidence="2">
    <location>
        <begin position="149"/>
        <end position="168"/>
    </location>
</feature>
<feature type="compositionally biased region" description="Pro residues" evidence="1">
    <location>
        <begin position="238"/>
        <end position="248"/>
    </location>
</feature>
<gene>
    <name evidence="5" type="ORF">THSYN_21365</name>
</gene>
<dbReference type="Gene3D" id="6.10.340.10">
    <property type="match status" value="1"/>
</dbReference>
<keyword evidence="2" id="KW-1133">Transmembrane helix</keyword>
<name>A0A2K8UCT4_9GAMM</name>
<proteinExistence type="predicted"/>
<dbReference type="PANTHER" id="PTHR44757">
    <property type="entry name" value="DIGUANYLATE CYCLASE DGCP"/>
    <property type="match status" value="1"/>
</dbReference>
<feature type="domain" description="PAS" evidence="3">
    <location>
        <begin position="569"/>
        <end position="622"/>
    </location>
</feature>
<dbReference type="CDD" id="cd00130">
    <property type="entry name" value="PAS"/>
    <property type="match status" value="2"/>
</dbReference>
<dbReference type="SMART" id="SM00091">
    <property type="entry name" value="PAS"/>
    <property type="match status" value="2"/>
</dbReference>
<dbReference type="Proteomes" id="UP000232638">
    <property type="component" value="Chromosome"/>
</dbReference>
<dbReference type="PROSITE" id="PS50112">
    <property type="entry name" value="PAS"/>
    <property type="match status" value="2"/>
</dbReference>
<feature type="transmembrane region" description="Helical" evidence="2">
    <location>
        <begin position="84"/>
        <end position="108"/>
    </location>
</feature>
<dbReference type="SMART" id="SM00304">
    <property type="entry name" value="HAMP"/>
    <property type="match status" value="1"/>
</dbReference>
<evidence type="ECO:0000259" key="4">
    <source>
        <dbReference type="PROSITE" id="PS50885"/>
    </source>
</evidence>
<dbReference type="Gene3D" id="3.30.450.20">
    <property type="entry name" value="PAS domain"/>
    <property type="match status" value="2"/>
</dbReference>
<dbReference type="InterPro" id="IPR052155">
    <property type="entry name" value="Biofilm_reg_signaling"/>
</dbReference>
<evidence type="ECO:0000256" key="1">
    <source>
        <dbReference type="SAM" id="MobiDB-lite"/>
    </source>
</evidence>
<dbReference type="KEGG" id="tsy:THSYN_21365"/>
<dbReference type="PANTHER" id="PTHR44757:SF2">
    <property type="entry name" value="BIOFILM ARCHITECTURE MAINTENANCE PROTEIN MBAA"/>
    <property type="match status" value="1"/>
</dbReference>
<dbReference type="GO" id="GO:0016020">
    <property type="term" value="C:membrane"/>
    <property type="evidence" value="ECO:0007669"/>
    <property type="project" value="InterPro"/>
</dbReference>
<feature type="transmembrane region" description="Helical" evidence="2">
    <location>
        <begin position="12"/>
        <end position="36"/>
    </location>
</feature>
<dbReference type="PROSITE" id="PS50885">
    <property type="entry name" value="HAMP"/>
    <property type="match status" value="1"/>
</dbReference>
<dbReference type="EMBL" id="CP020370">
    <property type="protein sequence ID" value="AUB83239.1"/>
    <property type="molecule type" value="Genomic_DNA"/>
</dbReference>
<dbReference type="GO" id="GO:0007165">
    <property type="term" value="P:signal transduction"/>
    <property type="evidence" value="ECO:0007669"/>
    <property type="project" value="InterPro"/>
</dbReference>
<feature type="transmembrane region" description="Helical" evidence="2">
    <location>
        <begin position="120"/>
        <end position="137"/>
    </location>
</feature>
<dbReference type="InterPro" id="IPR003660">
    <property type="entry name" value="HAMP_dom"/>
</dbReference>
<feature type="transmembrane region" description="Helical" evidence="2">
    <location>
        <begin position="42"/>
        <end position="63"/>
    </location>
</feature>
<evidence type="ECO:0000256" key="2">
    <source>
        <dbReference type="SAM" id="Phobius"/>
    </source>
</evidence>
<dbReference type="NCBIfam" id="TIGR00229">
    <property type="entry name" value="sensory_box"/>
    <property type="match status" value="2"/>
</dbReference>
<feature type="region of interest" description="Disordered" evidence="1">
    <location>
        <begin position="228"/>
        <end position="255"/>
    </location>
</feature>
<evidence type="ECO:0000313" key="5">
    <source>
        <dbReference type="EMBL" id="AUB83239.1"/>
    </source>
</evidence>
<feature type="domain" description="PAS" evidence="3">
    <location>
        <begin position="441"/>
        <end position="489"/>
    </location>
</feature>
<accession>A0A2K8UCT4</accession>
<feature type="domain" description="HAMP" evidence="4">
    <location>
        <begin position="366"/>
        <end position="422"/>
    </location>
</feature>
<evidence type="ECO:0008006" key="7">
    <source>
        <dbReference type="Google" id="ProtNLM"/>
    </source>
</evidence>